<accession>A0ACC0LDD7</accession>
<sequence length="426" mass="46237">MMINVVALSLVLSSLVTCCVLSPTQETHTSKQDDVVIVKEGHRAVIVEYEKVGTDGNTKVSISPKPISGEEELSTAAAATTAKDAAEEDCDAFDKCEHRIASVLGKAKEKVTEKVYAVEEGVKEAVGEVVGKAKETLSHATGDVSEIAKDTAEKAKTMGKDVQRNVSATIESAKEKTKEKAEKGKEMAEQAAERARTGGNCMKEGGEKVFKEILRGGQDVAAAMVGVVHLLGFSTAYGICLWVTFVSGYVLAGTLPRQQFAVVQSRIYPVYFRVMAISVCVALVGHLLGRRGKLFTSKGEMLQGFHLLASLLIILINSFYLEPRATKVVFEKMKFEKEEGRVRVDPVSVIPATPARGTTTTTAEPILTPPASIPARPDQDKVMSRIVKLNERLKKLNTISSMLNIFTLVALTWHLVYLGQRLHLSC</sequence>
<evidence type="ECO:0000313" key="1">
    <source>
        <dbReference type="EMBL" id="KAI8526597.1"/>
    </source>
</evidence>
<dbReference type="Proteomes" id="UP001062846">
    <property type="component" value="Chromosome 12"/>
</dbReference>
<gene>
    <name evidence="1" type="ORF">RHMOL_Rhmol12G0008600</name>
</gene>
<reference evidence="1" key="1">
    <citation type="submission" date="2022-02" db="EMBL/GenBank/DDBJ databases">
        <title>Plant Genome Project.</title>
        <authorList>
            <person name="Zhang R.-G."/>
        </authorList>
    </citation>
    <scope>NUCLEOTIDE SEQUENCE</scope>
    <source>
        <strain evidence="1">AT1</strain>
    </source>
</reference>
<name>A0ACC0LDD7_RHOML</name>
<keyword evidence="2" id="KW-1185">Reference proteome</keyword>
<proteinExistence type="predicted"/>
<comment type="caution">
    <text evidence="1">The sequence shown here is derived from an EMBL/GenBank/DDBJ whole genome shotgun (WGS) entry which is preliminary data.</text>
</comment>
<organism evidence="1 2">
    <name type="scientific">Rhododendron molle</name>
    <name type="common">Chinese azalea</name>
    <name type="synonym">Azalea mollis</name>
    <dbReference type="NCBI Taxonomy" id="49168"/>
    <lineage>
        <taxon>Eukaryota</taxon>
        <taxon>Viridiplantae</taxon>
        <taxon>Streptophyta</taxon>
        <taxon>Embryophyta</taxon>
        <taxon>Tracheophyta</taxon>
        <taxon>Spermatophyta</taxon>
        <taxon>Magnoliopsida</taxon>
        <taxon>eudicotyledons</taxon>
        <taxon>Gunneridae</taxon>
        <taxon>Pentapetalae</taxon>
        <taxon>asterids</taxon>
        <taxon>Ericales</taxon>
        <taxon>Ericaceae</taxon>
        <taxon>Ericoideae</taxon>
        <taxon>Rhodoreae</taxon>
        <taxon>Rhododendron</taxon>
    </lineage>
</organism>
<protein>
    <submittedName>
        <fullName evidence="1">Uncharacterized protein</fullName>
    </submittedName>
</protein>
<dbReference type="EMBL" id="CM046399">
    <property type="protein sequence ID" value="KAI8526597.1"/>
    <property type="molecule type" value="Genomic_DNA"/>
</dbReference>
<evidence type="ECO:0000313" key="2">
    <source>
        <dbReference type="Proteomes" id="UP001062846"/>
    </source>
</evidence>